<name>A0A3S5FDL6_9PLAT</name>
<evidence type="ECO:0000256" key="1">
    <source>
        <dbReference type="SAM" id="MobiDB-lite"/>
    </source>
</evidence>
<keyword evidence="3" id="KW-1185">Reference proteome</keyword>
<evidence type="ECO:0000313" key="2">
    <source>
        <dbReference type="EMBL" id="VEL19627.1"/>
    </source>
</evidence>
<evidence type="ECO:0000313" key="3">
    <source>
        <dbReference type="Proteomes" id="UP000784294"/>
    </source>
</evidence>
<accession>A0A3S5FDL6</accession>
<protein>
    <submittedName>
        <fullName evidence="2">Uncharacterized protein</fullName>
    </submittedName>
</protein>
<feature type="region of interest" description="Disordered" evidence="1">
    <location>
        <begin position="27"/>
        <end position="50"/>
    </location>
</feature>
<dbReference type="Proteomes" id="UP000784294">
    <property type="component" value="Unassembled WGS sequence"/>
</dbReference>
<feature type="compositionally biased region" description="Basic and acidic residues" evidence="1">
    <location>
        <begin position="29"/>
        <end position="50"/>
    </location>
</feature>
<gene>
    <name evidence="2" type="ORF">PXEA_LOCUS13067</name>
</gene>
<sequence>MVARCFRQRLEERRAVDRARMAQRFARLKQNEREMRQREDDQRRAKKAAERERREALLRAYLIKKDVGSPDPSIHHIAHLFSVIHIYCLIVWNPISGIF</sequence>
<organism evidence="2 3">
    <name type="scientific">Protopolystoma xenopodis</name>
    <dbReference type="NCBI Taxonomy" id="117903"/>
    <lineage>
        <taxon>Eukaryota</taxon>
        <taxon>Metazoa</taxon>
        <taxon>Spiralia</taxon>
        <taxon>Lophotrochozoa</taxon>
        <taxon>Platyhelminthes</taxon>
        <taxon>Monogenea</taxon>
        <taxon>Polyopisthocotylea</taxon>
        <taxon>Polystomatidea</taxon>
        <taxon>Polystomatidae</taxon>
        <taxon>Protopolystoma</taxon>
    </lineage>
</organism>
<proteinExistence type="predicted"/>
<reference evidence="2" key="1">
    <citation type="submission" date="2018-11" db="EMBL/GenBank/DDBJ databases">
        <authorList>
            <consortium name="Pathogen Informatics"/>
        </authorList>
    </citation>
    <scope>NUCLEOTIDE SEQUENCE</scope>
</reference>
<dbReference type="AlphaFoldDB" id="A0A3S5FDL6"/>
<dbReference type="EMBL" id="CAAALY010042436">
    <property type="protein sequence ID" value="VEL19627.1"/>
    <property type="molecule type" value="Genomic_DNA"/>
</dbReference>
<comment type="caution">
    <text evidence="2">The sequence shown here is derived from an EMBL/GenBank/DDBJ whole genome shotgun (WGS) entry which is preliminary data.</text>
</comment>